<dbReference type="PROSITE" id="PS01124">
    <property type="entry name" value="HTH_ARAC_FAMILY_2"/>
    <property type="match status" value="1"/>
</dbReference>
<dbReference type="Proteomes" id="UP000436468">
    <property type="component" value="Unassembled WGS sequence"/>
</dbReference>
<dbReference type="GO" id="GO:0003700">
    <property type="term" value="F:DNA-binding transcription factor activity"/>
    <property type="evidence" value="ECO:0007669"/>
    <property type="project" value="InterPro"/>
</dbReference>
<evidence type="ECO:0000256" key="3">
    <source>
        <dbReference type="ARBA" id="ARBA00023163"/>
    </source>
</evidence>
<dbReference type="EMBL" id="WQNF01000008">
    <property type="protein sequence ID" value="MVT66194.1"/>
    <property type="molecule type" value="Genomic_DNA"/>
</dbReference>
<keyword evidence="2" id="KW-0238">DNA-binding</keyword>
<proteinExistence type="predicted"/>
<evidence type="ECO:0000313" key="5">
    <source>
        <dbReference type="EMBL" id="MVT66194.1"/>
    </source>
</evidence>
<dbReference type="SMART" id="SM00342">
    <property type="entry name" value="HTH_ARAC"/>
    <property type="match status" value="1"/>
</dbReference>
<accession>A0A844SQP8</accession>
<evidence type="ECO:0000313" key="6">
    <source>
        <dbReference type="Proteomes" id="UP000436468"/>
    </source>
</evidence>
<dbReference type="InterPro" id="IPR035418">
    <property type="entry name" value="AraC-bd_2"/>
</dbReference>
<dbReference type="AlphaFoldDB" id="A0A844SQP8"/>
<dbReference type="Pfam" id="PF12833">
    <property type="entry name" value="HTH_18"/>
    <property type="match status" value="1"/>
</dbReference>
<keyword evidence="6" id="KW-1185">Reference proteome</keyword>
<dbReference type="InterPro" id="IPR018062">
    <property type="entry name" value="HTH_AraC-typ_CS"/>
</dbReference>
<dbReference type="Gene3D" id="1.10.10.60">
    <property type="entry name" value="Homeodomain-like"/>
    <property type="match status" value="1"/>
</dbReference>
<dbReference type="InterPro" id="IPR050204">
    <property type="entry name" value="AraC_XylS_family_regulators"/>
</dbReference>
<evidence type="ECO:0000256" key="2">
    <source>
        <dbReference type="ARBA" id="ARBA00023125"/>
    </source>
</evidence>
<protein>
    <submittedName>
        <fullName evidence="5">Helix-turn-helix domain-containing protein</fullName>
    </submittedName>
</protein>
<organism evidence="5 6">
    <name type="scientific">Bradyrhizobium pachyrhizi</name>
    <dbReference type="NCBI Taxonomy" id="280333"/>
    <lineage>
        <taxon>Bacteria</taxon>
        <taxon>Pseudomonadati</taxon>
        <taxon>Pseudomonadota</taxon>
        <taxon>Alphaproteobacteria</taxon>
        <taxon>Hyphomicrobiales</taxon>
        <taxon>Nitrobacteraceae</taxon>
        <taxon>Bradyrhizobium</taxon>
    </lineage>
</organism>
<dbReference type="PROSITE" id="PS00041">
    <property type="entry name" value="HTH_ARAC_FAMILY_1"/>
    <property type="match status" value="1"/>
</dbReference>
<dbReference type="PANTHER" id="PTHR46796">
    <property type="entry name" value="HTH-TYPE TRANSCRIPTIONAL ACTIVATOR RHAS-RELATED"/>
    <property type="match status" value="1"/>
</dbReference>
<dbReference type="InterPro" id="IPR020449">
    <property type="entry name" value="Tscrpt_reg_AraC-type_HTH"/>
</dbReference>
<evidence type="ECO:0000256" key="1">
    <source>
        <dbReference type="ARBA" id="ARBA00023015"/>
    </source>
</evidence>
<evidence type="ECO:0000259" key="4">
    <source>
        <dbReference type="PROSITE" id="PS01124"/>
    </source>
</evidence>
<dbReference type="GO" id="GO:0043565">
    <property type="term" value="F:sequence-specific DNA binding"/>
    <property type="evidence" value="ECO:0007669"/>
    <property type="project" value="InterPro"/>
</dbReference>
<dbReference type="PANTHER" id="PTHR46796:SF6">
    <property type="entry name" value="ARAC SUBFAMILY"/>
    <property type="match status" value="1"/>
</dbReference>
<gene>
    <name evidence="5" type="ORF">GPL21_13875</name>
</gene>
<dbReference type="Pfam" id="PF14525">
    <property type="entry name" value="AraC_binding_2"/>
    <property type="match status" value="1"/>
</dbReference>
<comment type="caution">
    <text evidence="5">The sequence shown here is derived from an EMBL/GenBank/DDBJ whole genome shotgun (WGS) entry which is preliminary data.</text>
</comment>
<keyword evidence="1" id="KW-0805">Transcription regulation</keyword>
<dbReference type="SUPFAM" id="SSF46689">
    <property type="entry name" value="Homeodomain-like"/>
    <property type="match status" value="1"/>
</dbReference>
<dbReference type="PRINTS" id="PR00032">
    <property type="entry name" value="HTHARAC"/>
</dbReference>
<name>A0A844SQP8_9BRAD</name>
<sequence length="349" mass="38223">MRISGSKRAIVSALIDRAFGARIMSETQVTNRFSIFHHGLAKGPAYEAWREGICRGFCRLDVGPTDDNRIDCHNEFTLLHTVAIATPRGGSARFARTRALLNDGCDDLVLIFATRGTVQVTQAGKAIELQRGQMCLTEMNIVGTADLTRSGSFMTTRFPRRLLLQIAPSAETQLARVLGREPALGAMIERYSALCTELGGDLDLPGQQAAAHHLADLVGLVLGSSAERKELAARDGVAKARLDLMKADVLKNLDNGKLTIEAVARANALSTRQAQRLFASAGTTFSEFVLEQRLLLARRLLLHEEGAGRKVSDIAYTAGFNDLSYFHRSFRRKFGVAPAEMQMELGRKH</sequence>
<feature type="domain" description="HTH araC/xylS-type" evidence="4">
    <location>
        <begin position="243"/>
        <end position="344"/>
    </location>
</feature>
<dbReference type="InterPro" id="IPR018060">
    <property type="entry name" value="HTH_AraC"/>
</dbReference>
<reference evidence="5 6" key="1">
    <citation type="submission" date="2019-12" db="EMBL/GenBank/DDBJ databases">
        <title>Draft genome sequences Bradyrhizobium cajani AMBPC1010, Bradyrhizobium pachyrhizi AMBPC1040 and Bradyrhizobium yuanmingense ALSPC3051, three plant growth promoting strains isolated from nodules of Cajanus cajan L. in Dominican Republic.</title>
        <authorList>
            <person name="Flores-Felix J.D."/>
            <person name="Araujo J."/>
            <person name="Diaz-Alcantara C."/>
            <person name="Gonzalez-Andres F."/>
            <person name="Velazquez E."/>
        </authorList>
    </citation>
    <scope>NUCLEOTIDE SEQUENCE [LARGE SCALE GENOMIC DNA]</scope>
    <source>
        <strain evidence="5 6">1040</strain>
    </source>
</reference>
<dbReference type="InterPro" id="IPR009057">
    <property type="entry name" value="Homeodomain-like_sf"/>
</dbReference>
<keyword evidence="3" id="KW-0804">Transcription</keyword>